<keyword evidence="2" id="KW-1185">Reference proteome</keyword>
<name>A0ABN9FHJ1_9NEOB</name>
<gene>
    <name evidence="1" type="ORF">SPARVUS_LOCUS11929312</name>
</gene>
<organism evidence="1 2">
    <name type="scientific">Staurois parvus</name>
    <dbReference type="NCBI Taxonomy" id="386267"/>
    <lineage>
        <taxon>Eukaryota</taxon>
        <taxon>Metazoa</taxon>
        <taxon>Chordata</taxon>
        <taxon>Craniata</taxon>
        <taxon>Vertebrata</taxon>
        <taxon>Euteleostomi</taxon>
        <taxon>Amphibia</taxon>
        <taxon>Batrachia</taxon>
        <taxon>Anura</taxon>
        <taxon>Neobatrachia</taxon>
        <taxon>Ranoidea</taxon>
        <taxon>Ranidae</taxon>
        <taxon>Staurois</taxon>
    </lineage>
</organism>
<proteinExistence type="predicted"/>
<evidence type="ECO:0000313" key="2">
    <source>
        <dbReference type="Proteomes" id="UP001162483"/>
    </source>
</evidence>
<sequence length="109" mass="12007">MTRDCGHSTGDDQRLQTFVERGRGRYLNLVPAPTSVELSSPPPCSLVGHVTGPTRLREHSQSSALLDHVQWAPGCEAASCHSLVPTMKMLMPGREDGRWKQDTTGPRNR</sequence>
<comment type="caution">
    <text evidence="1">The sequence shown here is derived from an EMBL/GenBank/DDBJ whole genome shotgun (WGS) entry which is preliminary data.</text>
</comment>
<evidence type="ECO:0000313" key="1">
    <source>
        <dbReference type="EMBL" id="CAI9595731.1"/>
    </source>
</evidence>
<dbReference type="Proteomes" id="UP001162483">
    <property type="component" value="Unassembled WGS sequence"/>
</dbReference>
<accession>A0ABN9FHJ1</accession>
<reference evidence="1" key="1">
    <citation type="submission" date="2023-05" db="EMBL/GenBank/DDBJ databases">
        <authorList>
            <person name="Stuckert A."/>
        </authorList>
    </citation>
    <scope>NUCLEOTIDE SEQUENCE</scope>
</reference>
<dbReference type="EMBL" id="CATNWA010016828">
    <property type="protein sequence ID" value="CAI9595731.1"/>
    <property type="molecule type" value="Genomic_DNA"/>
</dbReference>
<protein>
    <submittedName>
        <fullName evidence="1">Uncharacterized protein</fullName>
    </submittedName>
</protein>